<dbReference type="InterPro" id="IPR021255">
    <property type="entry name" value="DUF2807"/>
</dbReference>
<dbReference type="OrthoDB" id="1419485at2"/>
<organism evidence="2 3">
    <name type="scientific">Gillisia hiemivivida</name>
    <dbReference type="NCBI Taxonomy" id="291190"/>
    <lineage>
        <taxon>Bacteria</taxon>
        <taxon>Pseudomonadati</taxon>
        <taxon>Bacteroidota</taxon>
        <taxon>Flavobacteriia</taxon>
        <taxon>Flavobacteriales</taxon>
        <taxon>Flavobacteriaceae</taxon>
        <taxon>Gillisia</taxon>
    </lineage>
</organism>
<dbReference type="Pfam" id="PF10988">
    <property type="entry name" value="DUF2807"/>
    <property type="match status" value="1"/>
</dbReference>
<accession>A0A5C6ZV75</accession>
<protein>
    <submittedName>
        <fullName evidence="2">DUF2807 domain-containing protein</fullName>
    </submittedName>
</protein>
<comment type="caution">
    <text evidence="2">The sequence shown here is derived from an EMBL/GenBank/DDBJ whole genome shotgun (WGS) entry which is preliminary data.</text>
</comment>
<evidence type="ECO:0000313" key="2">
    <source>
        <dbReference type="EMBL" id="TXD94124.1"/>
    </source>
</evidence>
<gene>
    <name evidence="2" type="ORF">ES724_07610</name>
</gene>
<dbReference type="Gene3D" id="2.160.20.120">
    <property type="match status" value="1"/>
</dbReference>
<name>A0A5C6ZV75_9FLAO</name>
<keyword evidence="3" id="KW-1185">Reference proteome</keyword>
<evidence type="ECO:0000259" key="1">
    <source>
        <dbReference type="Pfam" id="PF10988"/>
    </source>
</evidence>
<evidence type="ECO:0000313" key="3">
    <source>
        <dbReference type="Proteomes" id="UP000321367"/>
    </source>
</evidence>
<dbReference type="AlphaFoldDB" id="A0A5C6ZV75"/>
<dbReference type="Proteomes" id="UP000321367">
    <property type="component" value="Unassembled WGS sequence"/>
</dbReference>
<feature type="domain" description="Putative auto-transporter adhesin head GIN" evidence="1">
    <location>
        <begin position="154"/>
        <end position="259"/>
    </location>
</feature>
<reference evidence="2 3" key="1">
    <citation type="submission" date="2019-08" db="EMBL/GenBank/DDBJ databases">
        <title>Genome sequence of Gillisia hiemivivida IC154 (type strain).</title>
        <authorList>
            <person name="Bowman J.P."/>
        </authorList>
    </citation>
    <scope>NUCLEOTIDE SEQUENCE [LARGE SCALE GENOMIC DNA]</scope>
    <source>
        <strain evidence="2 3">IC154</strain>
    </source>
</reference>
<dbReference type="EMBL" id="VORY01000006">
    <property type="protein sequence ID" value="TXD94124.1"/>
    <property type="molecule type" value="Genomic_DNA"/>
</dbReference>
<proteinExistence type="predicted"/>
<sequence length="275" mass="30176">MKKQLCFIFFVCLAYLSVAQKKEKIKGDKEVISVSNSIDKEFSALEINNNLKVTLLQSKKNGYVLTTDQNLADVVSIEVENGVLKLHTTAKITGSKKLEIILSVKGISTIILNDDAELETQGTLSSDFFSFTGNQSTKFDLDIESKEGSIVLNKNSGGKINMQSKDVTVNISDRSDLKLKLDANNLSAQLSKSAQLDMDGKVNDAVFNLKNSAELKAKKMKARTAILNASNNTDIYIRATKNLVINAEGKSKVFVYGNPEIDLKGLTNSSRIIKK</sequence>
<dbReference type="RefSeq" id="WP_146931730.1">
    <property type="nucleotide sequence ID" value="NZ_CBCSHZ010000005.1"/>
</dbReference>